<reference evidence="2" key="1">
    <citation type="journal article" date="2019" name="Int. J. Syst. Evol. Microbiol.">
        <title>The Global Catalogue of Microorganisms (GCM) 10K type strain sequencing project: providing services to taxonomists for standard genome sequencing and annotation.</title>
        <authorList>
            <consortium name="The Broad Institute Genomics Platform"/>
            <consortium name="The Broad Institute Genome Sequencing Center for Infectious Disease"/>
            <person name="Wu L."/>
            <person name="Ma J."/>
        </authorList>
    </citation>
    <scope>NUCLEOTIDE SEQUENCE [LARGE SCALE GENOMIC DNA]</scope>
    <source>
        <strain evidence="2">JCM 17705</strain>
    </source>
</reference>
<evidence type="ECO:0000313" key="1">
    <source>
        <dbReference type="EMBL" id="GAA4321699.1"/>
    </source>
</evidence>
<dbReference type="Proteomes" id="UP001500582">
    <property type="component" value="Unassembled WGS sequence"/>
</dbReference>
<evidence type="ECO:0008006" key="3">
    <source>
        <dbReference type="Google" id="ProtNLM"/>
    </source>
</evidence>
<dbReference type="InterPro" id="IPR010287">
    <property type="entry name" value="DUF892_YciF-like"/>
</dbReference>
<dbReference type="PANTHER" id="PTHR30565">
    <property type="entry name" value="PROTEIN YCIF"/>
    <property type="match status" value="1"/>
</dbReference>
<gene>
    <name evidence="1" type="ORF">GCM10023149_21670</name>
</gene>
<proteinExistence type="predicted"/>
<dbReference type="Pfam" id="PF05974">
    <property type="entry name" value="DUF892"/>
    <property type="match status" value="1"/>
</dbReference>
<evidence type="ECO:0000313" key="2">
    <source>
        <dbReference type="Proteomes" id="UP001500582"/>
    </source>
</evidence>
<protein>
    <recommendedName>
        <fullName evidence="3">Ferritin-like metal-binding protein YciE</fullName>
    </recommendedName>
</protein>
<dbReference type="InterPro" id="IPR012347">
    <property type="entry name" value="Ferritin-like"/>
</dbReference>
<sequence length="191" mass="21783">MTFQVIYATFMSMSDNMENKSDNQQCGKIDLGPGDLRVYFLNNLDKIYAAKTHLVRHLPEIAQEAHFTDLKLAIEETCEDVEKQLARMDIIYAMLEADRAQGNCSGLAGLIDDAFEDIKTHGQHPELRDLSIAFYMQNIESIEMASFQVLEMAAVKLKNKQIKQLIRENYDEAKADRTLLLLITAKYLTSK</sequence>
<dbReference type="PANTHER" id="PTHR30565:SF9">
    <property type="entry name" value="PROTEIN YCIF"/>
    <property type="match status" value="1"/>
</dbReference>
<comment type="caution">
    <text evidence="1">The sequence shown here is derived from an EMBL/GenBank/DDBJ whole genome shotgun (WGS) entry which is preliminary data.</text>
</comment>
<organism evidence="1 2">
    <name type="scientific">Mucilaginibacter gynuensis</name>
    <dbReference type="NCBI Taxonomy" id="1302236"/>
    <lineage>
        <taxon>Bacteria</taxon>
        <taxon>Pseudomonadati</taxon>
        <taxon>Bacteroidota</taxon>
        <taxon>Sphingobacteriia</taxon>
        <taxon>Sphingobacteriales</taxon>
        <taxon>Sphingobacteriaceae</taxon>
        <taxon>Mucilaginibacter</taxon>
    </lineage>
</organism>
<keyword evidence="2" id="KW-1185">Reference proteome</keyword>
<dbReference type="InterPro" id="IPR009078">
    <property type="entry name" value="Ferritin-like_SF"/>
</dbReference>
<dbReference type="EMBL" id="BAABFT010000004">
    <property type="protein sequence ID" value="GAA4321699.1"/>
    <property type="molecule type" value="Genomic_DNA"/>
</dbReference>
<dbReference type="Gene3D" id="1.20.1260.10">
    <property type="match status" value="1"/>
</dbReference>
<name>A0ABP8GCB7_9SPHI</name>
<dbReference type="InterPro" id="IPR047114">
    <property type="entry name" value="YciF"/>
</dbReference>
<accession>A0ABP8GCB7</accession>
<dbReference type="SUPFAM" id="SSF47240">
    <property type="entry name" value="Ferritin-like"/>
    <property type="match status" value="1"/>
</dbReference>